<gene>
    <name evidence="4" type="ORF">UFOVP1053_9</name>
    <name evidence="5" type="ORF">UFOVP1297_2</name>
    <name evidence="6" type="ORF">UFOVP1647_42</name>
    <name evidence="2" type="ORF">UFOVP472_9</name>
    <name evidence="3" type="ORF">UFOVP891_58</name>
</gene>
<protein>
    <submittedName>
        <fullName evidence="6">Uncharacterized protein</fullName>
    </submittedName>
</protein>
<dbReference type="EMBL" id="LR797237">
    <property type="protein sequence ID" value="CAB4195269.1"/>
    <property type="molecule type" value="Genomic_DNA"/>
</dbReference>
<dbReference type="PROSITE" id="PS00430">
    <property type="entry name" value="TONB_DEPENDENT_REC_1"/>
    <property type="match status" value="1"/>
</dbReference>
<dbReference type="EMBL" id="LR797004">
    <property type="protein sequence ID" value="CAB4180749.1"/>
    <property type="molecule type" value="Genomic_DNA"/>
</dbReference>
<feature type="region of interest" description="Disordered" evidence="1">
    <location>
        <begin position="1"/>
        <end position="30"/>
    </location>
</feature>
<organism evidence="6">
    <name type="scientific">uncultured Caudovirales phage</name>
    <dbReference type="NCBI Taxonomy" id="2100421"/>
    <lineage>
        <taxon>Viruses</taxon>
        <taxon>Duplodnaviria</taxon>
        <taxon>Heunggongvirae</taxon>
        <taxon>Uroviricota</taxon>
        <taxon>Caudoviricetes</taxon>
        <taxon>Peduoviridae</taxon>
        <taxon>Maltschvirus</taxon>
        <taxon>Maltschvirus maltsch</taxon>
    </lineage>
</organism>
<dbReference type="EMBL" id="LR796839">
    <property type="protein sequence ID" value="CAB4169233.1"/>
    <property type="molecule type" value="Genomic_DNA"/>
</dbReference>
<evidence type="ECO:0000313" key="3">
    <source>
        <dbReference type="EMBL" id="CAB4169233.1"/>
    </source>
</evidence>
<evidence type="ECO:0000313" key="6">
    <source>
        <dbReference type="EMBL" id="CAB4221906.1"/>
    </source>
</evidence>
<accession>A0A6J5T3T5</accession>
<dbReference type="EMBL" id="LR797507">
    <property type="protein sequence ID" value="CAB4221906.1"/>
    <property type="molecule type" value="Genomic_DNA"/>
</dbReference>
<sequence>MKSVRTLDQLRSIGIQSPEHAGKPKDDAMGDLAKAISASTAAQEKTAMVNAHVLMQIANKLQPSKETVVVEAKRPVKWIFTCKYDDHDRISSITAEAEE</sequence>
<dbReference type="InterPro" id="IPR010916">
    <property type="entry name" value="TonB_box_CS"/>
</dbReference>
<reference evidence="6" key="1">
    <citation type="submission" date="2020-05" db="EMBL/GenBank/DDBJ databases">
        <authorList>
            <person name="Chiriac C."/>
            <person name="Salcher M."/>
            <person name="Ghai R."/>
            <person name="Kavagutti S V."/>
        </authorList>
    </citation>
    <scope>NUCLEOTIDE SEQUENCE</scope>
</reference>
<evidence type="ECO:0000313" key="4">
    <source>
        <dbReference type="EMBL" id="CAB4180749.1"/>
    </source>
</evidence>
<name>A0A6J5T3T5_9CAUD</name>
<proteinExistence type="predicted"/>
<evidence type="ECO:0000256" key="1">
    <source>
        <dbReference type="SAM" id="MobiDB-lite"/>
    </source>
</evidence>
<evidence type="ECO:0000313" key="2">
    <source>
        <dbReference type="EMBL" id="CAB4144993.1"/>
    </source>
</evidence>
<evidence type="ECO:0000313" key="5">
    <source>
        <dbReference type="EMBL" id="CAB4195269.1"/>
    </source>
</evidence>
<dbReference type="EMBL" id="LR796442">
    <property type="protein sequence ID" value="CAB4144993.1"/>
    <property type="molecule type" value="Genomic_DNA"/>
</dbReference>